<dbReference type="EMBL" id="RJKN01000007">
    <property type="protein sequence ID" value="ROP27201.1"/>
    <property type="molecule type" value="Genomic_DNA"/>
</dbReference>
<accession>A0A3N1GAF8</accession>
<dbReference type="Gene3D" id="3.10.180.10">
    <property type="entry name" value="2,3-Dihydroxybiphenyl 1,2-Dioxygenase, domain 1"/>
    <property type="match status" value="1"/>
</dbReference>
<dbReference type="Pfam" id="PF00903">
    <property type="entry name" value="Glyoxalase"/>
    <property type="match status" value="1"/>
</dbReference>
<dbReference type="PANTHER" id="PTHR35006">
    <property type="entry name" value="GLYOXALASE FAMILY PROTEIN (AFU_ORTHOLOGUE AFUA_5G14830)"/>
    <property type="match status" value="1"/>
</dbReference>
<dbReference type="RefSeq" id="WP_123380795.1">
    <property type="nucleotide sequence ID" value="NZ_RJKN01000007.1"/>
</dbReference>
<protein>
    <submittedName>
        <fullName evidence="2">Catechol 2,3-dioxygenase-like lactoylglutathione lyase family enzyme</fullName>
    </submittedName>
</protein>
<dbReference type="InterPro" id="IPR037523">
    <property type="entry name" value="VOC_core"/>
</dbReference>
<dbReference type="InterPro" id="IPR004360">
    <property type="entry name" value="Glyas_Fos-R_dOase_dom"/>
</dbReference>
<feature type="domain" description="VOC" evidence="1">
    <location>
        <begin position="7"/>
        <end position="140"/>
    </location>
</feature>
<gene>
    <name evidence="2" type="ORF">EDC03_2725</name>
</gene>
<comment type="caution">
    <text evidence="2">The sequence shown here is derived from an EMBL/GenBank/DDBJ whole genome shotgun (WGS) entry which is preliminary data.</text>
</comment>
<evidence type="ECO:0000313" key="2">
    <source>
        <dbReference type="EMBL" id="ROP27201.1"/>
    </source>
</evidence>
<dbReference type="OrthoDB" id="5242506at2"/>
<proteinExistence type="predicted"/>
<keyword evidence="2" id="KW-0456">Lyase</keyword>
<reference evidence="2 3" key="1">
    <citation type="journal article" date="2015" name="Stand. Genomic Sci.">
        <title>Genomic Encyclopedia of Bacterial and Archaeal Type Strains, Phase III: the genomes of soil and plant-associated and newly described type strains.</title>
        <authorList>
            <person name="Whitman W.B."/>
            <person name="Woyke T."/>
            <person name="Klenk H.P."/>
            <person name="Zhou Y."/>
            <person name="Lilburn T.G."/>
            <person name="Beck B.J."/>
            <person name="De Vos P."/>
            <person name="Vandamme P."/>
            <person name="Eisen J.A."/>
            <person name="Garrity G."/>
            <person name="Hugenholtz P."/>
            <person name="Kyrpides N.C."/>
        </authorList>
    </citation>
    <scope>NUCLEOTIDE SEQUENCE [LARGE SCALE GENOMIC DNA]</scope>
    <source>
        <strain evidence="2 3">CECT 7306</strain>
    </source>
</reference>
<evidence type="ECO:0000313" key="3">
    <source>
        <dbReference type="Proteomes" id="UP000276232"/>
    </source>
</evidence>
<dbReference type="AlphaFoldDB" id="A0A3N1GAF8"/>
<dbReference type="GO" id="GO:0051213">
    <property type="term" value="F:dioxygenase activity"/>
    <property type="evidence" value="ECO:0007669"/>
    <property type="project" value="UniProtKB-KW"/>
</dbReference>
<keyword evidence="2" id="KW-0223">Dioxygenase</keyword>
<dbReference type="InterPro" id="IPR029068">
    <property type="entry name" value="Glyas_Bleomycin-R_OHBP_Dase"/>
</dbReference>
<evidence type="ECO:0000259" key="1">
    <source>
        <dbReference type="PROSITE" id="PS51819"/>
    </source>
</evidence>
<keyword evidence="2" id="KW-0560">Oxidoreductase</keyword>
<dbReference type="GO" id="GO:0016829">
    <property type="term" value="F:lyase activity"/>
    <property type="evidence" value="ECO:0007669"/>
    <property type="project" value="UniProtKB-KW"/>
</dbReference>
<dbReference type="PANTHER" id="PTHR35006:SF2">
    <property type="entry name" value="GLYOXALASE FAMILY PROTEIN (AFU_ORTHOLOGUE AFUA_5G14830)"/>
    <property type="match status" value="1"/>
</dbReference>
<sequence>MDLAGSRLDHLNLPVRDLPRAVAFYEAALAPLDIVTLIAVPATPAAQQKAMHAFGVHPKPFFWLVEGGRDDYAYDEDTHVAFTADDWATVDAFHAAALAAGGTTLRPPGVWAEYHAEYHADYYGAFVRDPEGVNVEAVCHAPVVDGDG</sequence>
<dbReference type="SUPFAM" id="SSF54593">
    <property type="entry name" value="Glyoxalase/Bleomycin resistance protein/Dihydroxybiphenyl dioxygenase"/>
    <property type="match status" value="1"/>
</dbReference>
<dbReference type="Proteomes" id="UP000276232">
    <property type="component" value="Unassembled WGS sequence"/>
</dbReference>
<dbReference type="PROSITE" id="PS51819">
    <property type="entry name" value="VOC"/>
    <property type="match status" value="1"/>
</dbReference>
<name>A0A3N1GAF8_9ACTN</name>
<dbReference type="InParanoid" id="A0A3N1GAF8"/>
<keyword evidence="3" id="KW-1185">Reference proteome</keyword>
<organism evidence="2 3">
    <name type="scientific">Pseudokineococcus lusitanus</name>
    <dbReference type="NCBI Taxonomy" id="763993"/>
    <lineage>
        <taxon>Bacteria</taxon>
        <taxon>Bacillati</taxon>
        <taxon>Actinomycetota</taxon>
        <taxon>Actinomycetes</taxon>
        <taxon>Kineosporiales</taxon>
        <taxon>Kineosporiaceae</taxon>
        <taxon>Pseudokineococcus</taxon>
    </lineage>
</organism>